<keyword evidence="2" id="KW-1133">Transmembrane helix</keyword>
<feature type="transmembrane region" description="Helical" evidence="2">
    <location>
        <begin position="126"/>
        <end position="145"/>
    </location>
</feature>
<dbReference type="Proteomes" id="UP001215598">
    <property type="component" value="Unassembled WGS sequence"/>
</dbReference>
<gene>
    <name evidence="3" type="ORF">B0H16DRAFT_995462</name>
</gene>
<organism evidence="3 4">
    <name type="scientific">Mycena metata</name>
    <dbReference type="NCBI Taxonomy" id="1033252"/>
    <lineage>
        <taxon>Eukaryota</taxon>
        <taxon>Fungi</taxon>
        <taxon>Dikarya</taxon>
        <taxon>Basidiomycota</taxon>
        <taxon>Agaricomycotina</taxon>
        <taxon>Agaricomycetes</taxon>
        <taxon>Agaricomycetidae</taxon>
        <taxon>Agaricales</taxon>
        <taxon>Marasmiineae</taxon>
        <taxon>Mycenaceae</taxon>
        <taxon>Mycena</taxon>
    </lineage>
</organism>
<evidence type="ECO:0000313" key="3">
    <source>
        <dbReference type="EMBL" id="KAJ7744179.1"/>
    </source>
</evidence>
<keyword evidence="4" id="KW-1185">Reference proteome</keyword>
<feature type="transmembrane region" description="Helical" evidence="2">
    <location>
        <begin position="93"/>
        <end position="114"/>
    </location>
</feature>
<keyword evidence="2" id="KW-0472">Membrane</keyword>
<evidence type="ECO:0000313" key="4">
    <source>
        <dbReference type="Proteomes" id="UP001215598"/>
    </source>
</evidence>
<feature type="compositionally biased region" description="Polar residues" evidence="1">
    <location>
        <begin position="9"/>
        <end position="20"/>
    </location>
</feature>
<protein>
    <submittedName>
        <fullName evidence="3">Uncharacterized protein</fullName>
    </submittedName>
</protein>
<dbReference type="AlphaFoldDB" id="A0AAD7IIY8"/>
<name>A0AAD7IIY8_9AGAR</name>
<evidence type="ECO:0000256" key="1">
    <source>
        <dbReference type="SAM" id="MobiDB-lite"/>
    </source>
</evidence>
<comment type="caution">
    <text evidence="3">The sequence shown here is derived from an EMBL/GenBank/DDBJ whole genome shotgun (WGS) entry which is preliminary data.</text>
</comment>
<reference evidence="3" key="1">
    <citation type="submission" date="2023-03" db="EMBL/GenBank/DDBJ databases">
        <title>Massive genome expansion in bonnet fungi (Mycena s.s.) driven by repeated elements and novel gene families across ecological guilds.</title>
        <authorList>
            <consortium name="Lawrence Berkeley National Laboratory"/>
            <person name="Harder C.B."/>
            <person name="Miyauchi S."/>
            <person name="Viragh M."/>
            <person name="Kuo A."/>
            <person name="Thoen E."/>
            <person name="Andreopoulos B."/>
            <person name="Lu D."/>
            <person name="Skrede I."/>
            <person name="Drula E."/>
            <person name="Henrissat B."/>
            <person name="Morin E."/>
            <person name="Kohler A."/>
            <person name="Barry K."/>
            <person name="LaButti K."/>
            <person name="Morin E."/>
            <person name="Salamov A."/>
            <person name="Lipzen A."/>
            <person name="Mereny Z."/>
            <person name="Hegedus B."/>
            <person name="Baldrian P."/>
            <person name="Stursova M."/>
            <person name="Weitz H."/>
            <person name="Taylor A."/>
            <person name="Grigoriev I.V."/>
            <person name="Nagy L.G."/>
            <person name="Martin F."/>
            <person name="Kauserud H."/>
        </authorList>
    </citation>
    <scope>NUCLEOTIDE SEQUENCE</scope>
    <source>
        <strain evidence="3">CBHHK182m</strain>
    </source>
</reference>
<keyword evidence="2" id="KW-0812">Transmembrane</keyword>
<feature type="region of interest" description="Disordered" evidence="1">
    <location>
        <begin position="1"/>
        <end position="20"/>
    </location>
</feature>
<feature type="transmembrane region" description="Helical" evidence="2">
    <location>
        <begin position="152"/>
        <end position="173"/>
    </location>
</feature>
<sequence>MFHVAHCNSEPSQWQKQSTSDTDAVVIHDNEWIDLLNEDQETVPDDAELVKRFFNQYQIVHSSSGVVHLQDTEEDIDEFLSMGTHLFRDRPRWYCLELSLILTCWGLSCLDFWTESNYAAKGWLTSLHYGALWFGYVVGYLRLLISPILGNTVCYIFLALVLTAFTAYGVNLYNPSRRLARLEDAINAAEDNLTHAMENCPKDYLELMDLMDSLFQAKISTSNIRIQLLAASGLAKWSLKITKRINECTKKVKKINTTALYIMEGEHQYQLTKSSKEKLEVINAITLPPTRHAQERVFRVRRRFAPSPATTP</sequence>
<proteinExistence type="predicted"/>
<dbReference type="EMBL" id="JARKIB010000088">
    <property type="protein sequence ID" value="KAJ7744179.1"/>
    <property type="molecule type" value="Genomic_DNA"/>
</dbReference>
<accession>A0AAD7IIY8</accession>
<evidence type="ECO:0000256" key="2">
    <source>
        <dbReference type="SAM" id="Phobius"/>
    </source>
</evidence>